<dbReference type="AlphaFoldDB" id="A0AAV5AKP0"/>
<evidence type="ECO:0000256" key="10">
    <source>
        <dbReference type="ARBA" id="ARBA00041392"/>
    </source>
</evidence>
<proteinExistence type="inferred from homology"/>
<evidence type="ECO:0000256" key="12">
    <source>
        <dbReference type="ARBA" id="ARBA00043086"/>
    </source>
</evidence>
<dbReference type="EMBL" id="BPWL01000010">
    <property type="protein sequence ID" value="GJJ14985.1"/>
    <property type="molecule type" value="Genomic_DNA"/>
</dbReference>
<dbReference type="EC" id="2.5.1.58" evidence="4"/>
<keyword evidence="6" id="KW-0808">Transferase</keyword>
<dbReference type="PROSITE" id="PS51147">
    <property type="entry name" value="PFTA"/>
    <property type="match status" value="4"/>
</dbReference>
<keyword evidence="7" id="KW-0677">Repeat</keyword>
<evidence type="ECO:0000256" key="8">
    <source>
        <dbReference type="ARBA" id="ARBA00022842"/>
    </source>
</evidence>
<comment type="similarity">
    <text evidence="2">Belongs to the protein prenyltransferase subunit alpha family.</text>
</comment>
<evidence type="ECO:0000313" key="15">
    <source>
        <dbReference type="Proteomes" id="UP001050691"/>
    </source>
</evidence>
<dbReference type="EC" id="2.5.1.59" evidence="3"/>
<evidence type="ECO:0000256" key="5">
    <source>
        <dbReference type="ARBA" id="ARBA00022602"/>
    </source>
</evidence>
<evidence type="ECO:0000256" key="3">
    <source>
        <dbReference type="ARBA" id="ARBA00012700"/>
    </source>
</evidence>
<dbReference type="PANTHER" id="PTHR11129:SF1">
    <property type="entry name" value="PROTEIN FARNESYLTRANSFERASE_GERANYLGERANYLTRANSFERASE TYPE-1 SUBUNIT ALPHA"/>
    <property type="match status" value="1"/>
</dbReference>
<evidence type="ECO:0000256" key="13">
    <source>
        <dbReference type="ARBA" id="ARBA00043219"/>
    </source>
</evidence>
<comment type="caution">
    <text evidence="14">The sequence shown here is derived from an EMBL/GenBank/DDBJ whole genome shotgun (WGS) entry which is preliminary data.</text>
</comment>
<dbReference type="GO" id="GO:0005953">
    <property type="term" value="C:CAAX-protein geranylgeranyltransferase complex"/>
    <property type="evidence" value="ECO:0007669"/>
    <property type="project" value="TreeGrafter"/>
</dbReference>
<evidence type="ECO:0000313" key="14">
    <source>
        <dbReference type="EMBL" id="GJJ14985.1"/>
    </source>
</evidence>
<dbReference type="Pfam" id="PF01239">
    <property type="entry name" value="PPTA"/>
    <property type="match status" value="5"/>
</dbReference>
<keyword evidence="5" id="KW-0637">Prenyltransferase</keyword>
<dbReference type="GO" id="GO:0004660">
    <property type="term" value="F:protein farnesyltransferase activity"/>
    <property type="evidence" value="ECO:0007669"/>
    <property type="project" value="UniProtKB-EC"/>
</dbReference>
<evidence type="ECO:0000256" key="1">
    <source>
        <dbReference type="ARBA" id="ARBA00001946"/>
    </source>
</evidence>
<name>A0AAV5AKP0_9AGAM</name>
<organism evidence="14 15">
    <name type="scientific">Clathrus columnatus</name>
    <dbReference type="NCBI Taxonomy" id="1419009"/>
    <lineage>
        <taxon>Eukaryota</taxon>
        <taxon>Fungi</taxon>
        <taxon>Dikarya</taxon>
        <taxon>Basidiomycota</taxon>
        <taxon>Agaricomycotina</taxon>
        <taxon>Agaricomycetes</taxon>
        <taxon>Phallomycetidae</taxon>
        <taxon>Phallales</taxon>
        <taxon>Clathraceae</taxon>
        <taxon>Clathrus</taxon>
    </lineage>
</organism>
<dbReference type="Gene3D" id="1.25.40.120">
    <property type="entry name" value="Protein prenylyltransferase"/>
    <property type="match status" value="1"/>
</dbReference>
<evidence type="ECO:0000256" key="7">
    <source>
        <dbReference type="ARBA" id="ARBA00022737"/>
    </source>
</evidence>
<evidence type="ECO:0000256" key="2">
    <source>
        <dbReference type="ARBA" id="ARBA00006734"/>
    </source>
</evidence>
<protein>
    <recommendedName>
        <fullName evidence="9">Protein farnesyltransferase/geranylgeranyltransferase type-1 subunit alpha</fullName>
        <ecNumber evidence="4">2.5.1.58</ecNumber>
        <ecNumber evidence="3">2.5.1.59</ecNumber>
    </recommendedName>
    <alternativeName>
        <fullName evidence="12">CAAX farnesyltransferase subunit alpha</fullName>
    </alternativeName>
    <alternativeName>
        <fullName evidence="11">FTase-alpha</fullName>
    </alternativeName>
    <alternativeName>
        <fullName evidence="10">Ras proteins prenyltransferase subunit alpha</fullName>
    </alternativeName>
    <alternativeName>
        <fullName evidence="13">Type I protein geranyl-geranyltransferase subunit alpha</fullName>
    </alternativeName>
</protein>
<dbReference type="PANTHER" id="PTHR11129">
    <property type="entry name" value="PROTEIN FARNESYLTRANSFERASE ALPHA SUBUNIT/RAB GERANYLGERANYL TRANSFERASE ALPHA SUBUNIT"/>
    <property type="match status" value="1"/>
</dbReference>
<gene>
    <name evidence="14" type="ORF">Clacol_009255</name>
</gene>
<keyword evidence="15" id="KW-1185">Reference proteome</keyword>
<dbReference type="InterPro" id="IPR002088">
    <property type="entry name" value="Prenyl_trans_a"/>
</dbReference>
<dbReference type="Proteomes" id="UP001050691">
    <property type="component" value="Unassembled WGS sequence"/>
</dbReference>
<comment type="cofactor">
    <cofactor evidence="1">
        <name>Mg(2+)</name>
        <dbReference type="ChEBI" id="CHEBI:18420"/>
    </cofactor>
</comment>
<evidence type="ECO:0000256" key="11">
    <source>
        <dbReference type="ARBA" id="ARBA00042436"/>
    </source>
</evidence>
<reference evidence="14" key="1">
    <citation type="submission" date="2021-10" db="EMBL/GenBank/DDBJ databases">
        <title>De novo Genome Assembly of Clathrus columnatus (Basidiomycota, Fungi) Using Illumina and Nanopore Sequence Data.</title>
        <authorList>
            <person name="Ogiso-Tanaka E."/>
            <person name="Itagaki H."/>
            <person name="Hosoya T."/>
            <person name="Hosaka K."/>
        </authorList>
    </citation>
    <scope>NUCLEOTIDE SEQUENCE</scope>
    <source>
        <strain evidence="14">MO-923</strain>
    </source>
</reference>
<evidence type="ECO:0000256" key="6">
    <source>
        <dbReference type="ARBA" id="ARBA00022679"/>
    </source>
</evidence>
<dbReference type="SUPFAM" id="SSF48439">
    <property type="entry name" value="Protein prenylyltransferase"/>
    <property type="match status" value="1"/>
</dbReference>
<evidence type="ECO:0000256" key="9">
    <source>
        <dbReference type="ARBA" id="ARBA00040965"/>
    </source>
</evidence>
<accession>A0AAV5AKP0</accession>
<evidence type="ECO:0000256" key="4">
    <source>
        <dbReference type="ARBA" id="ARBA00012702"/>
    </source>
</evidence>
<dbReference type="GO" id="GO:0004662">
    <property type="term" value="F:CAAX-protein geranylgeranyltransferase activity"/>
    <property type="evidence" value="ECO:0007669"/>
    <property type="project" value="UniProtKB-EC"/>
</dbReference>
<dbReference type="GO" id="GO:0005965">
    <property type="term" value="C:protein farnesyltransferase complex"/>
    <property type="evidence" value="ECO:0007669"/>
    <property type="project" value="TreeGrafter"/>
</dbReference>
<sequence length="335" mass="39788">MSEQVLYAQNSAWSDVIPIPQFDEGAKPVAPILYSEEYRDATDYFRGVVRAGEKSQRVLDLTEHLIRLNPGHYSVWQYRYDTLLAIKADLREELRRMDELATTHMKTYQVWHHRQLLIEQLHEPDSELDFIKTILDIDSKNYHTWGYRQWILAHFNREDLWIAEIRYVEQMLKKDLRNNSAWNHRFFVLWSNGRRESGEIQDEFLRTEIQFVKDNISLAPNNDAAWNYYRGVLQHTNQPFSTQLNFVKLYAEERDSDSDTDSEVVLDLDNPSPGPRAVLPCAIAMEFLAEIYEEKRTPEDIDKAISLYHKLTILDKIRKSYWEWRTAEAKRLLTE</sequence>
<keyword evidence="8" id="KW-0460">Magnesium</keyword>